<reference evidence="3" key="1">
    <citation type="journal article" date="2019" name="Int. J. Syst. Evol. Microbiol.">
        <title>The Global Catalogue of Microorganisms (GCM) 10K type strain sequencing project: providing services to taxonomists for standard genome sequencing and annotation.</title>
        <authorList>
            <consortium name="The Broad Institute Genomics Platform"/>
            <consortium name="The Broad Institute Genome Sequencing Center for Infectious Disease"/>
            <person name="Wu L."/>
            <person name="Ma J."/>
        </authorList>
    </citation>
    <scope>NUCLEOTIDE SEQUENCE [LARGE SCALE GENOMIC DNA]</scope>
    <source>
        <strain evidence="3">CCUG 59189</strain>
    </source>
</reference>
<feature type="domain" description="Serine aminopeptidase S33" evidence="1">
    <location>
        <begin position="45"/>
        <end position="251"/>
    </location>
</feature>
<name>A0ABW3RZP4_9BACL</name>
<evidence type="ECO:0000259" key="1">
    <source>
        <dbReference type="Pfam" id="PF12146"/>
    </source>
</evidence>
<dbReference type="SUPFAM" id="SSF53474">
    <property type="entry name" value="alpha/beta-Hydrolases"/>
    <property type="match status" value="1"/>
</dbReference>
<organism evidence="2 3">
    <name type="scientific">Paenibacillus puldeungensis</name>
    <dbReference type="NCBI Taxonomy" id="696536"/>
    <lineage>
        <taxon>Bacteria</taxon>
        <taxon>Bacillati</taxon>
        <taxon>Bacillota</taxon>
        <taxon>Bacilli</taxon>
        <taxon>Bacillales</taxon>
        <taxon>Paenibacillaceae</taxon>
        <taxon>Paenibacillus</taxon>
    </lineage>
</organism>
<dbReference type="PANTHER" id="PTHR43798">
    <property type="entry name" value="MONOACYLGLYCEROL LIPASE"/>
    <property type="match status" value="1"/>
</dbReference>
<gene>
    <name evidence="2" type="ORF">ACFQ3W_14370</name>
</gene>
<evidence type="ECO:0000313" key="3">
    <source>
        <dbReference type="Proteomes" id="UP001597262"/>
    </source>
</evidence>
<dbReference type="InterPro" id="IPR000073">
    <property type="entry name" value="AB_hydrolase_1"/>
</dbReference>
<dbReference type="Proteomes" id="UP001597262">
    <property type="component" value="Unassembled WGS sequence"/>
</dbReference>
<evidence type="ECO:0000313" key="2">
    <source>
        <dbReference type="EMBL" id="MFD1177477.1"/>
    </source>
</evidence>
<protein>
    <submittedName>
        <fullName evidence="2">Alpha/beta fold hydrolase</fullName>
    </submittedName>
</protein>
<comment type="caution">
    <text evidence="2">The sequence shown here is derived from an EMBL/GenBank/DDBJ whole genome shotgun (WGS) entry which is preliminary data.</text>
</comment>
<keyword evidence="2" id="KW-0378">Hydrolase</keyword>
<dbReference type="Pfam" id="PF12146">
    <property type="entry name" value="Hydrolase_4"/>
    <property type="match status" value="1"/>
</dbReference>
<keyword evidence="3" id="KW-1185">Reference proteome</keyword>
<dbReference type="InterPro" id="IPR022742">
    <property type="entry name" value="Hydrolase_4"/>
</dbReference>
<dbReference type="GO" id="GO:0016787">
    <property type="term" value="F:hydrolase activity"/>
    <property type="evidence" value="ECO:0007669"/>
    <property type="project" value="UniProtKB-KW"/>
</dbReference>
<proteinExistence type="predicted"/>
<dbReference type="InterPro" id="IPR050266">
    <property type="entry name" value="AB_hydrolase_sf"/>
</dbReference>
<dbReference type="EMBL" id="JBHTLM010000009">
    <property type="protein sequence ID" value="MFD1177477.1"/>
    <property type="molecule type" value="Genomic_DNA"/>
</dbReference>
<dbReference type="RefSeq" id="WP_379319918.1">
    <property type="nucleotide sequence ID" value="NZ_JBHTLM010000009.1"/>
</dbReference>
<dbReference type="PRINTS" id="PR00111">
    <property type="entry name" value="ABHYDROLASE"/>
</dbReference>
<sequence>MQCHLDKITIEYEVRGTGFPMLMLHGAGCDRNLMIGCMEPFFENHLGWKRIYLDLPGMGRTKGEDWIQSSDDMLEIVEQFVDKVLPDERFALAGESYGGYLSRALLTKRPDQIEGMLLICPSAGIARRDAPSFQVMYKDEEYLESMKDNVAFSEFTRIQVVQDAYNFERFKAEIFSGLQVRDIAFMERIFSRNDLTVSEELEEPYEKPVLILAGRQDHSTGYRNQWEFAQEYPHASYVMLDRAGHNLQIEQPRLFQALVSEWMDRVEEKRLTK</sequence>
<dbReference type="InterPro" id="IPR029058">
    <property type="entry name" value="AB_hydrolase_fold"/>
</dbReference>
<dbReference type="PANTHER" id="PTHR43798:SF6">
    <property type="entry name" value="HYDROLASE, PUTATIVE (AFU_ORTHOLOGUE AFUA_4G13070)-RELATED"/>
    <property type="match status" value="1"/>
</dbReference>
<accession>A0ABW3RZP4</accession>
<dbReference type="Gene3D" id="3.40.50.1820">
    <property type="entry name" value="alpha/beta hydrolase"/>
    <property type="match status" value="1"/>
</dbReference>